<dbReference type="GO" id="GO:0016020">
    <property type="term" value="C:membrane"/>
    <property type="evidence" value="ECO:0007669"/>
    <property type="project" value="InterPro"/>
</dbReference>
<dbReference type="AlphaFoldDB" id="X1VEM0"/>
<keyword evidence="1" id="KW-0472">Membrane</keyword>
<protein>
    <recommendedName>
        <fullName evidence="2">HAMP domain-containing protein</fullName>
    </recommendedName>
</protein>
<dbReference type="Gene3D" id="6.10.340.10">
    <property type="match status" value="1"/>
</dbReference>
<feature type="transmembrane region" description="Helical" evidence="1">
    <location>
        <begin position="160"/>
        <end position="179"/>
    </location>
</feature>
<feature type="non-terminal residue" evidence="3">
    <location>
        <position position="1"/>
    </location>
</feature>
<keyword evidence="1" id="KW-1133">Transmembrane helix</keyword>
<name>X1VEM0_9ZZZZ</name>
<feature type="domain" description="HAMP" evidence="2">
    <location>
        <begin position="181"/>
        <end position="233"/>
    </location>
</feature>
<dbReference type="InterPro" id="IPR003660">
    <property type="entry name" value="HAMP_dom"/>
</dbReference>
<keyword evidence="1" id="KW-0812">Transmembrane</keyword>
<evidence type="ECO:0000256" key="1">
    <source>
        <dbReference type="SAM" id="Phobius"/>
    </source>
</evidence>
<dbReference type="Pfam" id="PF00672">
    <property type="entry name" value="HAMP"/>
    <property type="match status" value="1"/>
</dbReference>
<proteinExistence type="predicted"/>
<evidence type="ECO:0000313" key="3">
    <source>
        <dbReference type="EMBL" id="GAJ12636.1"/>
    </source>
</evidence>
<dbReference type="GO" id="GO:0007165">
    <property type="term" value="P:signal transduction"/>
    <property type="evidence" value="ECO:0007669"/>
    <property type="project" value="InterPro"/>
</dbReference>
<feature type="non-terminal residue" evidence="3">
    <location>
        <position position="251"/>
    </location>
</feature>
<gene>
    <name evidence="3" type="ORF">S12H4_47700</name>
</gene>
<evidence type="ECO:0000259" key="2">
    <source>
        <dbReference type="PROSITE" id="PS50885"/>
    </source>
</evidence>
<organism evidence="3">
    <name type="scientific">marine sediment metagenome</name>
    <dbReference type="NCBI Taxonomy" id="412755"/>
    <lineage>
        <taxon>unclassified sequences</taxon>
        <taxon>metagenomes</taxon>
        <taxon>ecological metagenomes</taxon>
    </lineage>
</organism>
<sequence>EKGWGGNHPQPVIAPIIMNLDPSAGGEIFLKSEMERATITWYELPEFERSSKNTIQLVLYKDGSFDISYIELNPDPRNRSLKIDVMTTANISGSVLGGRGNKGISFEPRLIGIHPGGRAAPLQPIRFLKDLPYSSTIPGAIFEAYDIDYYQYIHNRMMPLAFILLGSSIFILFFFPIILKNSLIKPLHVLYEGMEKVNRGDINITISPRFNDEIGFLTRSFNRMLHSIRKAEINFRTLAENAQDGIFIISE</sequence>
<dbReference type="CDD" id="cd06225">
    <property type="entry name" value="HAMP"/>
    <property type="match status" value="1"/>
</dbReference>
<dbReference type="EMBL" id="BARW01029730">
    <property type="protein sequence ID" value="GAJ12636.1"/>
    <property type="molecule type" value="Genomic_DNA"/>
</dbReference>
<dbReference type="SMART" id="SM00304">
    <property type="entry name" value="HAMP"/>
    <property type="match status" value="1"/>
</dbReference>
<reference evidence="3" key="1">
    <citation type="journal article" date="2014" name="Front. Microbiol.">
        <title>High frequency of phylogenetically diverse reductive dehalogenase-homologous genes in deep subseafloor sedimentary metagenomes.</title>
        <authorList>
            <person name="Kawai M."/>
            <person name="Futagami T."/>
            <person name="Toyoda A."/>
            <person name="Takaki Y."/>
            <person name="Nishi S."/>
            <person name="Hori S."/>
            <person name="Arai W."/>
            <person name="Tsubouchi T."/>
            <person name="Morono Y."/>
            <person name="Uchiyama I."/>
            <person name="Ito T."/>
            <person name="Fujiyama A."/>
            <person name="Inagaki F."/>
            <person name="Takami H."/>
        </authorList>
    </citation>
    <scope>NUCLEOTIDE SEQUENCE</scope>
    <source>
        <strain evidence="3">Expedition CK06-06</strain>
    </source>
</reference>
<dbReference type="PROSITE" id="PS50885">
    <property type="entry name" value="HAMP"/>
    <property type="match status" value="1"/>
</dbReference>
<dbReference type="SUPFAM" id="SSF158472">
    <property type="entry name" value="HAMP domain-like"/>
    <property type="match status" value="1"/>
</dbReference>
<comment type="caution">
    <text evidence="3">The sequence shown here is derived from an EMBL/GenBank/DDBJ whole genome shotgun (WGS) entry which is preliminary data.</text>
</comment>
<accession>X1VEM0</accession>